<proteinExistence type="predicted"/>
<reference evidence="2 3" key="1">
    <citation type="submission" date="2019-07" db="EMBL/GenBank/DDBJ databases">
        <title>Genome sequence of 2 isolates from Red Sea Mangroves.</title>
        <authorList>
            <person name="Sefrji F."/>
            <person name="Michoud G."/>
            <person name="Merlino G."/>
            <person name="Daffonchio D."/>
        </authorList>
    </citation>
    <scope>NUCLEOTIDE SEQUENCE [LARGE SCALE GENOMIC DNA]</scope>
    <source>
        <strain evidence="2 3">R1DC41</strain>
    </source>
</reference>
<dbReference type="RefSeq" id="WP_239672407.1">
    <property type="nucleotide sequence ID" value="NZ_CP049742.1"/>
</dbReference>
<dbReference type="Proteomes" id="UP000593626">
    <property type="component" value="Chromosome"/>
</dbReference>
<dbReference type="InterPro" id="IPR029062">
    <property type="entry name" value="Class_I_gatase-like"/>
</dbReference>
<keyword evidence="1" id="KW-0472">Membrane</keyword>
<gene>
    <name evidence="2" type="ORF">G8O30_12580</name>
</gene>
<evidence type="ECO:0000313" key="3">
    <source>
        <dbReference type="Proteomes" id="UP000593626"/>
    </source>
</evidence>
<dbReference type="SUPFAM" id="SSF52317">
    <property type="entry name" value="Class I glutamine amidotransferase-like"/>
    <property type="match status" value="1"/>
</dbReference>
<name>A0A7S8CD23_9BACI</name>
<keyword evidence="1" id="KW-0812">Transmembrane</keyword>
<keyword evidence="3" id="KW-1185">Reference proteome</keyword>
<dbReference type="KEGG" id="mcui:G8O30_12580"/>
<dbReference type="InterPro" id="IPR018695">
    <property type="entry name" value="DUF2194"/>
</dbReference>
<accession>A0A7S8CD23</accession>
<feature type="transmembrane region" description="Helical" evidence="1">
    <location>
        <begin position="7"/>
        <end position="26"/>
    </location>
</feature>
<organism evidence="2 3">
    <name type="scientific">Mangrovibacillus cuniculi</name>
    <dbReference type="NCBI Taxonomy" id="2593652"/>
    <lineage>
        <taxon>Bacteria</taxon>
        <taxon>Bacillati</taxon>
        <taxon>Bacillota</taxon>
        <taxon>Bacilli</taxon>
        <taxon>Bacillales</taxon>
        <taxon>Bacillaceae</taxon>
        <taxon>Mangrovibacillus</taxon>
    </lineage>
</organism>
<dbReference type="EMBL" id="CP049742">
    <property type="protein sequence ID" value="QPC47733.1"/>
    <property type="molecule type" value="Genomic_DNA"/>
</dbReference>
<dbReference type="AlphaFoldDB" id="A0A7S8CD23"/>
<evidence type="ECO:0000256" key="1">
    <source>
        <dbReference type="SAM" id="Phobius"/>
    </source>
</evidence>
<dbReference type="Pfam" id="PF09960">
    <property type="entry name" value="DUF2194"/>
    <property type="match status" value="1"/>
</dbReference>
<sequence length="507" mass="57556">MWKKTSLNLFTVVFITVICISVIQYVKVKGFHQVIPTTIPPAEEEIYTSIDHPSIESEESILLLGKEGKLENDSAFQQFKESMKLAKKSYQFLDSLEGLKPNSYQVVVLLEKDIAEVERDNIRTYVAKGGNVLVGQRYIDAATQDLYGIESSNGYFEESLNGITFRKDFVPLYEDLLGEDITVPNSSLDVTLKEEAEVYITAEDVPIFWTYKYGEGKIGYWNGTMLHAKESRGLFLQSISLLPDKFVSTQVGASVFFIDDFPSPITTSDYDEIEKEYKESTTSFFRNIWWEEMKGLRSEFGLKYTHAFIGTYQDTHSIDAEELIELNERNFLFFGRDSLALGDELSLHGYNHQSLVTKDEPIDPELGYTPWKSQKAMEAATKDVMDMFDYFFPDYQVITYVPPSNVINDTGIRAIKSAHPPIQIISSLYLGNAELGTYIQEFGQDQVDPSLFHLPRSSSGFDPNETEKRGYIDLLANAGMFSHFIHPDDLLDPNRNKGGIGQTCTKK</sequence>
<keyword evidence="1" id="KW-1133">Transmembrane helix</keyword>
<protein>
    <submittedName>
        <fullName evidence="2">DUF2194 domain-containing protein</fullName>
    </submittedName>
</protein>
<evidence type="ECO:0000313" key="2">
    <source>
        <dbReference type="EMBL" id="QPC47733.1"/>
    </source>
</evidence>